<dbReference type="GO" id="GO:0030288">
    <property type="term" value="C:outer membrane-bounded periplasmic space"/>
    <property type="evidence" value="ECO:0007669"/>
    <property type="project" value="TreeGrafter"/>
</dbReference>
<keyword evidence="3" id="KW-0732">Signal</keyword>
<dbReference type="Gene3D" id="3.40.50.2300">
    <property type="match status" value="2"/>
</dbReference>
<dbReference type="PANTHER" id="PTHR30036:SF1">
    <property type="entry name" value="D-XYLOSE-BINDING PERIPLASMIC PROTEIN"/>
    <property type="match status" value="1"/>
</dbReference>
<dbReference type="Proteomes" id="UP000177701">
    <property type="component" value="Unassembled WGS sequence"/>
</dbReference>
<reference evidence="5 6" key="1">
    <citation type="journal article" date="2016" name="Nat. Commun.">
        <title>Thousands of microbial genomes shed light on interconnected biogeochemical processes in an aquifer system.</title>
        <authorList>
            <person name="Anantharaman K."/>
            <person name="Brown C.T."/>
            <person name="Hug L.A."/>
            <person name="Sharon I."/>
            <person name="Castelle C.J."/>
            <person name="Probst A.J."/>
            <person name="Thomas B.C."/>
            <person name="Singh A."/>
            <person name="Wilkins M.J."/>
            <person name="Karaoz U."/>
            <person name="Brodie E.L."/>
            <person name="Williams K.H."/>
            <person name="Hubbard S.S."/>
            <person name="Banfield J.F."/>
        </authorList>
    </citation>
    <scope>NUCLEOTIDE SEQUENCE [LARGE SCALE GENOMIC DNA]</scope>
</reference>
<protein>
    <submittedName>
        <fullName evidence="5">D-xylose transporter subunit XylF</fullName>
    </submittedName>
</protein>
<dbReference type="InterPro" id="IPR025997">
    <property type="entry name" value="SBP_2_dom"/>
</dbReference>
<dbReference type="STRING" id="1797291.A2V47_08590"/>
<accession>A0A1F5A9L7</accession>
<comment type="caution">
    <text evidence="5">The sequence shown here is derived from an EMBL/GenBank/DDBJ whole genome shotgun (WGS) entry which is preliminary data.</text>
</comment>
<dbReference type="AlphaFoldDB" id="A0A1F5A9L7"/>
<dbReference type="InterPro" id="IPR028082">
    <property type="entry name" value="Peripla_BP_I"/>
</dbReference>
<comment type="similarity">
    <text evidence="2">Belongs to the bacterial solute-binding protein 2 family.</text>
</comment>
<evidence type="ECO:0000313" key="5">
    <source>
        <dbReference type="EMBL" id="OGD15260.1"/>
    </source>
</evidence>
<dbReference type="SUPFAM" id="SSF53822">
    <property type="entry name" value="Periplasmic binding protein-like I"/>
    <property type="match status" value="1"/>
</dbReference>
<evidence type="ECO:0000256" key="2">
    <source>
        <dbReference type="ARBA" id="ARBA00007639"/>
    </source>
</evidence>
<dbReference type="GO" id="GO:0030246">
    <property type="term" value="F:carbohydrate binding"/>
    <property type="evidence" value="ECO:0007669"/>
    <property type="project" value="TreeGrafter"/>
</dbReference>
<dbReference type="EMBL" id="MEYH01000063">
    <property type="protein sequence ID" value="OGD15260.1"/>
    <property type="molecule type" value="Genomic_DNA"/>
</dbReference>
<feature type="domain" description="Periplasmic binding protein" evidence="4">
    <location>
        <begin position="30"/>
        <end position="287"/>
    </location>
</feature>
<evidence type="ECO:0000256" key="3">
    <source>
        <dbReference type="ARBA" id="ARBA00022729"/>
    </source>
</evidence>
<sequence>MKKYSITLLMIVLFVVLGLSVFAADTPIKIGLSFSDFTLERWVREAEEMTVLARKAGAEVIVQEANHDPKVQNDQIENMVLQGADVIIIVAEDGAAAATAVDAAAQAGVKCIAYDRLIKSPNASVYISFDNVEVGRAEARGVLAVKDSGKFALLGGSPTDNNAVLVRQGQMEVLKPYIDSGQIEVVADQWVPNWDTTEALKIMENMLTATNNQIDAVVASNDSTALGAIESLRAQGLAGKVPISAQDATAAGCNAIAKGDLTVSVYKDIRLLIPLAIDIAMKLAKDETVEGLKDFSLAELTGDTSLKGTVPCRFLEVVGATKDNLYDVIVKSGYQQYDEVYKGVPEADRPPKI</sequence>
<dbReference type="Pfam" id="PF13407">
    <property type="entry name" value="Peripla_BP_4"/>
    <property type="match status" value="1"/>
</dbReference>
<name>A0A1F5A9L7_9BACT</name>
<evidence type="ECO:0000256" key="1">
    <source>
        <dbReference type="ARBA" id="ARBA00004196"/>
    </source>
</evidence>
<proteinExistence type="inferred from homology"/>
<gene>
    <name evidence="5" type="primary">xylF</name>
    <name evidence="5" type="ORF">A2V47_08590</name>
</gene>
<organism evidence="5 6">
    <name type="scientific">Candidatus Sediminicultor quintus</name>
    <dbReference type="NCBI Taxonomy" id="1797291"/>
    <lineage>
        <taxon>Bacteria</taxon>
        <taxon>Pseudomonadati</taxon>
        <taxon>Atribacterota</taxon>
        <taxon>Candidatus Phoenicimicrobiia</taxon>
        <taxon>Candidatus Pheonicimicrobiales</taxon>
        <taxon>Candidatus Phoenicimicrobiaceae</taxon>
        <taxon>Candidatus Sediminicultor</taxon>
    </lineage>
</organism>
<dbReference type="InterPro" id="IPR050555">
    <property type="entry name" value="Bact_Solute-Bind_Prot2"/>
</dbReference>
<comment type="subcellular location">
    <subcellularLocation>
        <location evidence="1">Cell envelope</location>
    </subcellularLocation>
</comment>
<dbReference type="PANTHER" id="PTHR30036">
    <property type="entry name" value="D-XYLOSE-BINDING PERIPLASMIC PROTEIN"/>
    <property type="match status" value="1"/>
</dbReference>
<evidence type="ECO:0000259" key="4">
    <source>
        <dbReference type="Pfam" id="PF13407"/>
    </source>
</evidence>
<evidence type="ECO:0000313" key="6">
    <source>
        <dbReference type="Proteomes" id="UP000177701"/>
    </source>
</evidence>